<evidence type="ECO:0000313" key="13">
    <source>
        <dbReference type="Proteomes" id="UP001529235"/>
    </source>
</evidence>
<evidence type="ECO:0000256" key="3">
    <source>
        <dbReference type="ARBA" id="ARBA00004953"/>
    </source>
</evidence>
<comment type="caution">
    <text evidence="12">The sequence shown here is derived from an EMBL/GenBank/DDBJ whole genome shotgun (WGS) entry which is preliminary data.</text>
</comment>
<dbReference type="NCBIfam" id="TIGR00380">
    <property type="entry name" value="cobal_cbiB"/>
    <property type="match status" value="1"/>
</dbReference>
<evidence type="ECO:0000256" key="6">
    <source>
        <dbReference type="ARBA" id="ARBA00022475"/>
    </source>
</evidence>
<dbReference type="GO" id="GO:0005886">
    <property type="term" value="C:plasma membrane"/>
    <property type="evidence" value="ECO:0007669"/>
    <property type="project" value="UniProtKB-SubCell"/>
</dbReference>
<dbReference type="HAMAP" id="MF_00024">
    <property type="entry name" value="CobD_CbiB"/>
    <property type="match status" value="1"/>
</dbReference>
<dbReference type="Proteomes" id="UP001529235">
    <property type="component" value="Unassembled WGS sequence"/>
</dbReference>
<comment type="caution">
    <text evidence="11">Lacks conserved residue(s) required for the propagation of feature annotation.</text>
</comment>
<dbReference type="PANTHER" id="PTHR34308:SF1">
    <property type="entry name" value="COBALAMIN BIOSYNTHESIS PROTEIN CBIB"/>
    <property type="match status" value="1"/>
</dbReference>
<dbReference type="PANTHER" id="PTHR34308">
    <property type="entry name" value="COBALAMIN BIOSYNTHESIS PROTEIN CBIB"/>
    <property type="match status" value="1"/>
</dbReference>
<comment type="pathway">
    <text evidence="3 11">Cofactor biosynthesis; adenosylcobalamin biosynthesis.</text>
</comment>
<dbReference type="GO" id="GO:0009236">
    <property type="term" value="P:cobalamin biosynthetic process"/>
    <property type="evidence" value="ECO:0007669"/>
    <property type="project" value="UniProtKB-UniRule"/>
</dbReference>
<dbReference type="RefSeq" id="WP_285273284.1">
    <property type="nucleotide sequence ID" value="NZ_JASNVW010000001.1"/>
</dbReference>
<feature type="transmembrane region" description="Helical" evidence="11">
    <location>
        <begin position="12"/>
        <end position="28"/>
    </location>
</feature>
<name>A0ABD4Z5N5_9CREN</name>
<sequence>MDIEWLLPKNIFEFSVILLSILALDVIYPKHTGILYRIHPVHTAYEMSLSLYRKFPKTRVAGVIIWFIVVSSHTIIYALVLYMLSKIHRILWLVFSVYILKTSTSIKLLVDHVTDVYHCLRRENLMCAREAVSNIVRRDVKNLGEDHVASAAIESLFENIVDGFTSPLLYFLVLGPIGALIQRIANALDSALGYKHEPFKYVGWFSAKMDTILNFVPARLTAFLLIALCPLAKGSIKKSLAIYLRDKGNTESVNSGHSISAASGCLSIKLEKLGSYTIGKEYCLPTHVDIAKALKLAIYITTFYIVLLHILFIIMHSI</sequence>
<evidence type="ECO:0000256" key="5">
    <source>
        <dbReference type="ARBA" id="ARBA00016185"/>
    </source>
</evidence>
<evidence type="ECO:0000256" key="11">
    <source>
        <dbReference type="HAMAP-Rule" id="MF_00024"/>
    </source>
</evidence>
<evidence type="ECO:0000256" key="1">
    <source>
        <dbReference type="ARBA" id="ARBA00003384"/>
    </source>
</evidence>
<feature type="transmembrane region" description="Helical" evidence="11">
    <location>
        <begin position="60"/>
        <end position="84"/>
    </location>
</feature>
<protein>
    <recommendedName>
        <fullName evidence="5 11">Probable cobalamin biosynthesis protein CobD</fullName>
    </recommendedName>
</protein>
<evidence type="ECO:0000256" key="9">
    <source>
        <dbReference type="ARBA" id="ARBA00022989"/>
    </source>
</evidence>
<evidence type="ECO:0000256" key="8">
    <source>
        <dbReference type="ARBA" id="ARBA00022692"/>
    </source>
</evidence>
<feature type="transmembrane region" description="Helical" evidence="11">
    <location>
        <begin position="296"/>
        <end position="315"/>
    </location>
</feature>
<dbReference type="Pfam" id="PF03186">
    <property type="entry name" value="CobD_Cbib"/>
    <property type="match status" value="1"/>
</dbReference>
<comment type="function">
    <text evidence="1 11">Converts cobyric acid to cobinamide by the addition of aminopropanol on the F carboxylic group.</text>
</comment>
<comment type="subcellular location">
    <subcellularLocation>
        <location evidence="2 11">Cell membrane</location>
        <topology evidence="2 11">Multi-pass membrane protein</topology>
    </subcellularLocation>
</comment>
<dbReference type="AlphaFoldDB" id="A0ABD4Z5N5"/>
<keyword evidence="9 11" id="KW-1133">Transmembrane helix</keyword>
<keyword evidence="8 11" id="KW-0812">Transmembrane</keyword>
<evidence type="ECO:0000256" key="4">
    <source>
        <dbReference type="ARBA" id="ARBA00006263"/>
    </source>
</evidence>
<dbReference type="NCBIfam" id="NF002281">
    <property type="entry name" value="PRK01209.2-5"/>
    <property type="match status" value="1"/>
</dbReference>
<evidence type="ECO:0000313" key="12">
    <source>
        <dbReference type="EMBL" id="MDK6028317.1"/>
    </source>
</evidence>
<proteinExistence type="inferred from homology"/>
<evidence type="ECO:0000256" key="2">
    <source>
        <dbReference type="ARBA" id="ARBA00004651"/>
    </source>
</evidence>
<keyword evidence="7 11" id="KW-0169">Cobalamin biosynthesis</keyword>
<reference evidence="12 13" key="1">
    <citation type="submission" date="2023-05" db="EMBL/GenBank/DDBJ databases">
        <title>A new hyperthermophilic archaea 'Ignisphaera cupida' sp. nov. and description of the family 'Ignisphaeraceae' fam. nov.</title>
        <authorList>
            <person name="Podosokorskaya O.A."/>
            <person name="Elcheninov A.G."/>
            <person name="Klukina A."/>
            <person name="Merkel A.Y."/>
        </authorList>
    </citation>
    <scope>NUCLEOTIDE SEQUENCE [LARGE SCALE GENOMIC DNA]</scope>
    <source>
        <strain evidence="12 13">4213-co</strain>
    </source>
</reference>
<dbReference type="GO" id="GO:0015420">
    <property type="term" value="F:ABC-type vitamin B12 transporter activity"/>
    <property type="evidence" value="ECO:0007669"/>
    <property type="project" value="UniProtKB-UniRule"/>
</dbReference>
<gene>
    <name evidence="11" type="primary">cobD</name>
    <name evidence="12" type="ORF">QPL79_02935</name>
</gene>
<accession>A0ABD4Z5N5</accession>
<evidence type="ECO:0000256" key="10">
    <source>
        <dbReference type="ARBA" id="ARBA00023136"/>
    </source>
</evidence>
<keyword evidence="6 11" id="KW-1003">Cell membrane</keyword>
<evidence type="ECO:0000256" key="7">
    <source>
        <dbReference type="ARBA" id="ARBA00022573"/>
    </source>
</evidence>
<dbReference type="EMBL" id="JASNVW010000001">
    <property type="protein sequence ID" value="MDK6028317.1"/>
    <property type="molecule type" value="Genomic_DNA"/>
</dbReference>
<keyword evidence="13" id="KW-1185">Reference proteome</keyword>
<dbReference type="InterPro" id="IPR004485">
    <property type="entry name" value="Cobalamin_biosynth_CobD/CbiB"/>
</dbReference>
<keyword evidence="10 11" id="KW-0472">Membrane</keyword>
<organism evidence="12 13">
    <name type="scientific">Ignisphaera cupida</name>
    <dbReference type="NCBI Taxonomy" id="3050454"/>
    <lineage>
        <taxon>Archaea</taxon>
        <taxon>Thermoproteota</taxon>
        <taxon>Thermoprotei</taxon>
        <taxon>Desulfurococcales</taxon>
        <taxon>Desulfurococcaceae</taxon>
        <taxon>Ignisphaera</taxon>
    </lineage>
</organism>
<comment type="similarity">
    <text evidence="4 11">Belongs to the CobD/CbiB family.</text>
</comment>